<name>A0A0E9SXJ7_ANGAN</name>
<sequence length="17" mass="2143">MEKLIEQLRDCLKTQFF</sequence>
<proteinExistence type="predicted"/>
<accession>A0A0E9SXJ7</accession>
<dbReference type="EMBL" id="GBXM01062488">
    <property type="protein sequence ID" value="JAH46089.1"/>
    <property type="molecule type" value="Transcribed_RNA"/>
</dbReference>
<protein>
    <submittedName>
        <fullName evidence="1">Uncharacterized protein</fullName>
    </submittedName>
</protein>
<reference evidence="1" key="2">
    <citation type="journal article" date="2015" name="Fish Shellfish Immunol.">
        <title>Early steps in the European eel (Anguilla anguilla)-Vibrio vulnificus interaction in the gills: Role of the RtxA13 toxin.</title>
        <authorList>
            <person name="Callol A."/>
            <person name="Pajuelo D."/>
            <person name="Ebbesson L."/>
            <person name="Teles M."/>
            <person name="MacKenzie S."/>
            <person name="Amaro C."/>
        </authorList>
    </citation>
    <scope>NUCLEOTIDE SEQUENCE</scope>
</reference>
<reference evidence="1" key="1">
    <citation type="submission" date="2014-11" db="EMBL/GenBank/DDBJ databases">
        <authorList>
            <person name="Amaro Gonzalez C."/>
        </authorList>
    </citation>
    <scope>NUCLEOTIDE SEQUENCE</scope>
</reference>
<dbReference type="AlphaFoldDB" id="A0A0E9SXJ7"/>
<evidence type="ECO:0000313" key="1">
    <source>
        <dbReference type="EMBL" id="JAH46089.1"/>
    </source>
</evidence>
<organism evidence="1">
    <name type="scientific">Anguilla anguilla</name>
    <name type="common">European freshwater eel</name>
    <name type="synonym">Muraena anguilla</name>
    <dbReference type="NCBI Taxonomy" id="7936"/>
    <lineage>
        <taxon>Eukaryota</taxon>
        <taxon>Metazoa</taxon>
        <taxon>Chordata</taxon>
        <taxon>Craniata</taxon>
        <taxon>Vertebrata</taxon>
        <taxon>Euteleostomi</taxon>
        <taxon>Actinopterygii</taxon>
        <taxon>Neopterygii</taxon>
        <taxon>Teleostei</taxon>
        <taxon>Anguilliformes</taxon>
        <taxon>Anguillidae</taxon>
        <taxon>Anguilla</taxon>
    </lineage>
</organism>